<proteinExistence type="predicted"/>
<keyword evidence="1" id="KW-0732">Signal</keyword>
<dbReference type="PANTHER" id="PTHR30105">
    <property type="entry name" value="UNCHARACTERIZED YIBQ-RELATED"/>
    <property type="match status" value="1"/>
</dbReference>
<dbReference type="InterPro" id="IPR006837">
    <property type="entry name" value="Divergent_DAC"/>
</dbReference>
<reference evidence="2 3" key="1">
    <citation type="submission" date="2020-05" db="EMBL/GenBank/DDBJ databases">
        <title>Parvularcula mediterraneae sp. nov., isolated from polypropylene straw from shallow seawater of the seashore of Laganas in Zakynthos island, Greece.</title>
        <authorList>
            <person name="Szabo I."/>
            <person name="Al-Omari J."/>
            <person name="Rado J."/>
            <person name="Szerdahelyi G.S."/>
        </authorList>
    </citation>
    <scope>NUCLEOTIDE SEQUENCE [LARGE SCALE GENOMIC DNA]</scope>
    <source>
        <strain evidence="2 3">ZS-1/3</strain>
    </source>
</reference>
<dbReference type="SUPFAM" id="SSF88713">
    <property type="entry name" value="Glycoside hydrolase/deacetylase"/>
    <property type="match status" value="1"/>
</dbReference>
<organism evidence="2 3">
    <name type="scientific">Parvularcula mediterranea</name>
    <dbReference type="NCBI Taxonomy" id="2732508"/>
    <lineage>
        <taxon>Bacteria</taxon>
        <taxon>Pseudomonadati</taxon>
        <taxon>Pseudomonadota</taxon>
        <taxon>Alphaproteobacteria</taxon>
        <taxon>Parvularculales</taxon>
        <taxon>Parvularculaceae</taxon>
        <taxon>Parvularcula</taxon>
    </lineage>
</organism>
<dbReference type="Gene3D" id="3.20.20.370">
    <property type="entry name" value="Glycoside hydrolase/deacetylase"/>
    <property type="match status" value="1"/>
</dbReference>
<evidence type="ECO:0000313" key="2">
    <source>
        <dbReference type="EMBL" id="NNU17724.1"/>
    </source>
</evidence>
<dbReference type="CDD" id="cd10936">
    <property type="entry name" value="CE4_DAC2"/>
    <property type="match status" value="1"/>
</dbReference>
<feature type="chain" id="PRO_5030580991" evidence="1">
    <location>
        <begin position="29"/>
        <end position="272"/>
    </location>
</feature>
<dbReference type="AlphaFoldDB" id="A0A7Y3W6H2"/>
<name>A0A7Y3W6H2_9PROT</name>
<gene>
    <name evidence="2" type="ORF">HK107_15440</name>
</gene>
<evidence type="ECO:0000313" key="3">
    <source>
        <dbReference type="Proteomes" id="UP000536835"/>
    </source>
</evidence>
<evidence type="ECO:0000256" key="1">
    <source>
        <dbReference type="SAM" id="SignalP"/>
    </source>
</evidence>
<dbReference type="Proteomes" id="UP000536835">
    <property type="component" value="Unassembled WGS sequence"/>
</dbReference>
<dbReference type="EMBL" id="JABFCX010000003">
    <property type="protein sequence ID" value="NNU17724.1"/>
    <property type="molecule type" value="Genomic_DNA"/>
</dbReference>
<comment type="caution">
    <text evidence="2">The sequence shown here is derived from an EMBL/GenBank/DDBJ whole genome shotgun (WGS) entry which is preliminary data.</text>
</comment>
<dbReference type="Pfam" id="PF04748">
    <property type="entry name" value="Polysacc_deac_2"/>
    <property type="match status" value="1"/>
</dbReference>
<dbReference type="InterPro" id="IPR011330">
    <property type="entry name" value="Glyco_hydro/deAcase_b/a-brl"/>
</dbReference>
<protein>
    <submittedName>
        <fullName evidence="2">Divergent polysaccharide deacetylase family protein</fullName>
    </submittedName>
</protein>
<dbReference type="GO" id="GO:0005975">
    <property type="term" value="P:carbohydrate metabolic process"/>
    <property type="evidence" value="ECO:0007669"/>
    <property type="project" value="InterPro"/>
</dbReference>
<dbReference type="RefSeq" id="WP_173201417.1">
    <property type="nucleotide sequence ID" value="NZ_JABFCX010000003.1"/>
</dbReference>
<keyword evidence="3" id="KW-1185">Reference proteome</keyword>
<feature type="signal peptide" evidence="1">
    <location>
        <begin position="1"/>
        <end position="28"/>
    </location>
</feature>
<dbReference type="PANTHER" id="PTHR30105:SF2">
    <property type="entry name" value="DIVERGENT POLYSACCHARIDE DEACETYLASE SUPERFAMILY"/>
    <property type="match status" value="1"/>
</dbReference>
<accession>A0A7Y3W6H2</accession>
<sequence length="272" mass="29468">MAARKSKNRGLALAALSAILLLAAPGKAEDLREGVPLRLPEKVDERPLIAIVIDDVGLDWERFRAVNRLPFPATVAFLPYGAEAQGMLDALDPRHEAILHLPMEPKRRREDAGPDMVPARPGSETRRLTVRNLGKLEGYSGVNNHTGSLATESTAAMRVVMAETRTRGLYFLDSKTSPRSVAYREGKRLGARVVEADLFLDGDFGRRGAEHVERQLGMLEQTAEVRGYAVGIGHPYPSTISALNAWAEAKGEAYRFVLVSALASAGAADDGS</sequence>